<evidence type="ECO:0000256" key="1">
    <source>
        <dbReference type="SAM" id="MobiDB-lite"/>
    </source>
</evidence>
<accession>A0ABT6SNC8</accession>
<protein>
    <submittedName>
        <fullName evidence="2">Uncharacterized protein</fullName>
    </submittedName>
</protein>
<organism evidence="2 3">
    <name type="scientific">Streptomyces cavernicola</name>
    <dbReference type="NCBI Taxonomy" id="3043613"/>
    <lineage>
        <taxon>Bacteria</taxon>
        <taxon>Bacillati</taxon>
        <taxon>Actinomycetota</taxon>
        <taxon>Actinomycetes</taxon>
        <taxon>Kitasatosporales</taxon>
        <taxon>Streptomycetaceae</taxon>
        <taxon>Streptomyces</taxon>
    </lineage>
</organism>
<name>A0ABT6SNC8_9ACTN</name>
<dbReference type="RefSeq" id="WP_282546624.1">
    <property type="nucleotide sequence ID" value="NZ_JASCIQ010000051.1"/>
</dbReference>
<gene>
    <name evidence="2" type="ORF">QIS96_33640</name>
</gene>
<dbReference type="EMBL" id="JASCIQ010000051">
    <property type="protein sequence ID" value="MDI3408746.1"/>
    <property type="molecule type" value="Genomic_DNA"/>
</dbReference>
<comment type="caution">
    <text evidence="2">The sequence shown here is derived from an EMBL/GenBank/DDBJ whole genome shotgun (WGS) entry which is preliminary data.</text>
</comment>
<reference evidence="2 3" key="1">
    <citation type="submission" date="2023-05" db="EMBL/GenBank/DDBJ databases">
        <title>Draft genome sequence of Streptomyces sp. B-S-A6 isolated from a cave soil in Thailand.</title>
        <authorList>
            <person name="Chamroensaksri N."/>
            <person name="Muangham S."/>
        </authorList>
    </citation>
    <scope>NUCLEOTIDE SEQUENCE [LARGE SCALE GENOMIC DNA]</scope>
    <source>
        <strain evidence="2 3">B-S-A6</strain>
    </source>
</reference>
<sequence length="147" mass="16335">MDLDELLVGHWSSLPLSYGVMEASELGFLGDGWGWSTWFNVGGMCVTRFEWRCPALGIVELRARWRVEGTPGPGAGPVTFASAEPPEPVDDLTRRSYRIGPVVPMPGAEAVPAVTFEEPVEFCHEYARGAVRIRREEEPAHRLLPDR</sequence>
<keyword evidence="3" id="KW-1185">Reference proteome</keyword>
<proteinExistence type="predicted"/>
<evidence type="ECO:0000313" key="2">
    <source>
        <dbReference type="EMBL" id="MDI3408746.1"/>
    </source>
</evidence>
<evidence type="ECO:0000313" key="3">
    <source>
        <dbReference type="Proteomes" id="UP001223978"/>
    </source>
</evidence>
<feature type="region of interest" description="Disordered" evidence="1">
    <location>
        <begin position="73"/>
        <end position="92"/>
    </location>
</feature>
<dbReference type="Proteomes" id="UP001223978">
    <property type="component" value="Unassembled WGS sequence"/>
</dbReference>